<proteinExistence type="inferred from homology"/>
<sequence length="2831" mass="316047">MNNDYNLTSVDFNPFEGGELDKSIPAIESQQEIWASCAIGGEDANRSYNESVSLILSGVFDHNSMEKAIHEVANRHEALRATISADGKSLCIYKDNPIFISYEDLSALPAAEQQKRLKEIDQEDAESAFNLMDGPLFNPVIYKLGETEHVVRLTAHHIICDGWSFGIILEDLGKLYSAYAQGQQPVMETPVPFSDYADELERFSQSDEHKKTEQYWLNEYSGNVPVLDLPTDYPRPSLRTYKSRRDDFTLDQDLLKAVRKTGAKAGSSLVSTLMAAFEIYLHRLTGQTDIVLGLPAAGQSATGHNVLVGHCVNLLPLRSKPKGNQSFMEYLKIRKQKVINDYEHQQFTFGSLLKKLNMARDSSRIPLVPVVFNIDMGMDANVSFYGLEHQLISNPRAYESFEIFMNATGTQQSMTLEWSYNTQLFKAESIKRMMEEFTILLEEVVNNPDIRISELSLLDKKQTGQTSNFNDTKVAYPEDTAIAELIGKSATENALKTAIYFKDQEISYKELEMQSNKLAHYFIGKEGLKTGDIVAIKLERSPRLIISILGILKAGAAYLPIDPELPNERIEFMLTDSSASLLLTDQPKDSVFASSAKILQLEQLWSGSDGLSDQPPALKVTGKDLAYLLYTSGSTGRPKGVLIEHHSITNLMLSLQKAPGIQASDRFLASTTISFDIAGVEMYLPLISGASIVLAETNDIKDGRLLLDLIEKQNVSIVQATPSSWRILVEAGLKPNSRLRAFCGGEQFPADLAGCMLDLCDAVWNMYGPTETTVYSIIKQLQKDSKSTTIGKPINNTQVYLLDAYGHPVNDGVPGEICIAGAGLARGYLNRPELTAESFASNNFINPTPTRIYRTGDLGKLNQDNDIECLGRVDQQLKVRGFRIEPGEIEHHLIKQRGVKEAVVIAREDKAGDQRLVAYIVPDQKDGTGWQERWEDLYQLGVQNEQDLPLEEQNLDIAIISQYNTDENIREHGIEWTNEGLKRIRALKANDIMELGTGGGHLMLTLGQEVNKYVATDYSHVAISKLKEKLALAPEKWKHVRAYEALADDFTGVDDNSFDLVFFHGVVQYFPSLSYVLKVIEGAVKAVRAGGCIYIGDPQTLDAITMHFYHDQLGITKDDVSVADFKKISDFRIRKEEEISIDVDFFYFLPNILPEIKAVDVQIRGGDYSNEATKCHYDVWLYIGGDVPNVVAPEVSLKYEGAGIGWIAECLSANKGKVVQVTAIPNRRVSKDVALMQLVQGADAQTSVKQLKEKLQQLPVSGINPTDLWELGEKSGYKTHVRWSANGEDGNVEAVFIPEAYGNAIPSKPEQLQVKSAKEYGLENDHEVNVIDIPEHQLQLLKNELKNVLPEYMIPGEYVALDKLPVSSNGKIDRKNLPKPDHESRQENEGSVVEPRTATEKMIAGIWSELLNIEKISITSNFFELGGHSLIAVKVMLAIGKETGIRLPITTLFENSTIQKLAKVIAPDSPDGGDDEGGPGDQDDPFPGGGTPNIIHVPTIDPQKEIWLACELGGTDASKAFNLSFSQYFHGSLNADALKSSIQQLVNRHQSLRATFHKHGAEMHISEHLKADWHYYDLSLKSEADQNQFIEELSVKNTSTPFDLSEGPLFRTFLIKLSDQQHYFTIATHHIVFDGWSYGVAMHELGILYSAIVNNTPTGLDEPALFSEYALKKQAYYGTADYKDIENYWLGKFQGELPVMELPLDFPRPKNRSYESERVTYTIDSKLASGIKKIAVSANTSIAITLRAALEVLLYRLTGQEDIITGLPVAGQLVEVKDNLIGHCVNMLPLRTSLDGDAAFLSYLNRRKQEILEAYSYQDITFGHLLEILNTSRDQSRAPLISVVMNTALWMDEGASFSGVRNELVENRKSFENFELILDVVEYVDSMTIRWDYNKSLFTPQTIYLFHQRFAGLLSQITKDPALLLDKISLIVADDLSIQKKTPAEKTVLPALGTLINEAAKKYAAKSALLFKNQTLSYQQLNQRSNQLAHYLIESGIKPGHFTALSLDRTPDMIVVLLAIIKAGSAYLPIDINYPKERISQILLNARPELLIVQKDRAENYVGFEGKLYIDDVIEASKTYPDTEPKLIIPDNNPVYVLHTSGSTGKPKGVCMANDALVNLLQWQAKCSIAGVGSKTLQFSPLPFDVSFQEIFSTLLTGGYLSLISDEVRLDPRSLLEHLKSTGINRIFLPFVALQSLTESAAATGTYPDALKEVMTAGEQLKITPQIVSFFKKIKGCVLFNQYGPTEAHVVTQLELTGDPEQWPNLPPIGKPIDNTQILILNKQLKEEPAGVVGELCIAGTCLAEGYVNLPELTNEKFITLEQKNFPGLRLYRTGDLARYQPDGNIEFLGREDNQVKIRGFRIELGEIEAYLNKEPEIKQAVVTVQKDQSGNTRLIANLTAHQLGSLSQENIEQWKDNLRSNLPEYMIPFEFVLLKEFPLTATGKIDRKAIPKLSHFSDQQTKVLKVAKTPQEIILAKIWSDALGISNISIDSDFFEIGGHSLIAVKVMVAIEAETGKRLPLAALFENPSIEKLAKLLNADEEGISWDSLVPIKTSGGKPPLYIVHGWGLNVLGFRNLANVADPEQPVYGLQAKGLNGSDVLFHTTEETAAHYVNEIMLHNPSGPYFLSGYSSGGVVAFEMARQLKELGKEVAFLAFFDSFVTINDYCELKKKGKILQMVSYFIKKQIVNSKFFIRHPKAFIIDKFNFTAGTLYNIYARLKPKKKINKDDPEYAIRQLAESHDRSLKNYHFKPYDGHAYLFKSNDPETTYFNNYESNGWGPFLSKGLTRINVPIGHLDFFEPRFVSILADKLQEQLDQAAKQIEPMRDEWT</sequence>
<gene>
    <name evidence="8" type="ORF">SAMN04488524_3752</name>
</gene>
<dbReference type="InterPro" id="IPR036736">
    <property type="entry name" value="ACP-like_sf"/>
</dbReference>
<dbReference type="Pfam" id="PF13193">
    <property type="entry name" value="AMP-binding_C"/>
    <property type="match status" value="1"/>
</dbReference>
<dbReference type="InterPro" id="IPR045851">
    <property type="entry name" value="AMP-bd_C_sf"/>
</dbReference>
<dbReference type="CDD" id="cd05930">
    <property type="entry name" value="A_NRPS"/>
    <property type="match status" value="1"/>
</dbReference>
<dbReference type="Pfam" id="PF00668">
    <property type="entry name" value="Condensation"/>
    <property type="match status" value="2"/>
</dbReference>
<dbReference type="EMBL" id="FWXT01000003">
    <property type="protein sequence ID" value="SMC96263.1"/>
    <property type="molecule type" value="Genomic_DNA"/>
</dbReference>
<dbReference type="Pfam" id="PF00975">
    <property type="entry name" value="Thioesterase"/>
    <property type="match status" value="1"/>
</dbReference>
<dbReference type="Pfam" id="PF00501">
    <property type="entry name" value="AMP-binding"/>
    <property type="match status" value="2"/>
</dbReference>
<dbReference type="GO" id="GO:0003824">
    <property type="term" value="F:catalytic activity"/>
    <property type="evidence" value="ECO:0007669"/>
    <property type="project" value="InterPro"/>
</dbReference>
<evidence type="ECO:0000256" key="6">
    <source>
        <dbReference type="SAM" id="MobiDB-lite"/>
    </source>
</evidence>
<protein>
    <submittedName>
        <fullName evidence="8">Amino acid adenylation domain-containing protein</fullName>
    </submittedName>
</protein>
<dbReference type="SUPFAM" id="SSF53335">
    <property type="entry name" value="S-adenosyl-L-methionine-dependent methyltransferases"/>
    <property type="match status" value="1"/>
</dbReference>
<comment type="cofactor">
    <cofactor evidence="1">
        <name>pantetheine 4'-phosphate</name>
        <dbReference type="ChEBI" id="CHEBI:47942"/>
    </cofactor>
</comment>
<dbReference type="FunFam" id="1.10.1200.10:FF:000005">
    <property type="entry name" value="Nonribosomal peptide synthetase 1"/>
    <property type="match status" value="1"/>
</dbReference>
<dbReference type="InterPro" id="IPR029063">
    <property type="entry name" value="SAM-dependent_MTases_sf"/>
</dbReference>
<dbReference type="Pfam" id="PF00550">
    <property type="entry name" value="PP-binding"/>
    <property type="match status" value="2"/>
</dbReference>
<evidence type="ECO:0000256" key="5">
    <source>
        <dbReference type="ARBA" id="ARBA00022737"/>
    </source>
</evidence>
<dbReference type="Pfam" id="PF08242">
    <property type="entry name" value="Methyltransf_12"/>
    <property type="match status" value="1"/>
</dbReference>
<comment type="similarity">
    <text evidence="2">Belongs to the ATP-dependent AMP-binding enzyme family.</text>
</comment>
<dbReference type="Gene3D" id="3.40.50.150">
    <property type="entry name" value="Vaccinia Virus protein VP39"/>
    <property type="match status" value="1"/>
</dbReference>
<dbReference type="FunFam" id="3.30.300.30:FF:000010">
    <property type="entry name" value="Enterobactin synthetase component F"/>
    <property type="match status" value="1"/>
</dbReference>
<dbReference type="GO" id="GO:0043041">
    <property type="term" value="P:amino acid activation for nonribosomal peptide biosynthetic process"/>
    <property type="evidence" value="ECO:0007669"/>
    <property type="project" value="TreeGrafter"/>
</dbReference>
<dbReference type="SUPFAM" id="SSF56801">
    <property type="entry name" value="Acetyl-CoA synthetase-like"/>
    <property type="match status" value="2"/>
</dbReference>
<evidence type="ECO:0000256" key="1">
    <source>
        <dbReference type="ARBA" id="ARBA00001957"/>
    </source>
</evidence>
<dbReference type="Proteomes" id="UP000192756">
    <property type="component" value="Unassembled WGS sequence"/>
</dbReference>
<dbReference type="InterPro" id="IPR029058">
    <property type="entry name" value="AB_hydrolase_fold"/>
</dbReference>
<dbReference type="NCBIfam" id="NF003417">
    <property type="entry name" value="PRK04813.1"/>
    <property type="match status" value="3"/>
</dbReference>
<dbReference type="Gene3D" id="2.30.38.10">
    <property type="entry name" value="Luciferase, Domain 3"/>
    <property type="match status" value="2"/>
</dbReference>
<dbReference type="InterPro" id="IPR020845">
    <property type="entry name" value="AMP-binding_CS"/>
</dbReference>
<dbReference type="Gene3D" id="3.30.559.30">
    <property type="entry name" value="Nonribosomal peptide synthetase, condensation domain"/>
    <property type="match status" value="2"/>
</dbReference>
<feature type="compositionally biased region" description="Acidic residues" evidence="6">
    <location>
        <begin position="1471"/>
        <end position="1484"/>
    </location>
</feature>
<dbReference type="FunFam" id="3.40.50.12780:FF:000012">
    <property type="entry name" value="Non-ribosomal peptide synthetase"/>
    <property type="match status" value="1"/>
</dbReference>
<feature type="compositionally biased region" description="Basic and acidic residues" evidence="6">
    <location>
        <begin position="1371"/>
        <end position="1388"/>
    </location>
</feature>
<dbReference type="Gene3D" id="3.40.50.1820">
    <property type="entry name" value="alpha/beta hydrolase"/>
    <property type="match status" value="1"/>
</dbReference>
<dbReference type="PROSITE" id="PS00455">
    <property type="entry name" value="AMP_BINDING"/>
    <property type="match status" value="2"/>
</dbReference>
<dbReference type="Gene3D" id="3.30.300.30">
    <property type="match status" value="3"/>
</dbReference>
<reference evidence="9" key="1">
    <citation type="submission" date="2017-04" db="EMBL/GenBank/DDBJ databases">
        <authorList>
            <person name="Varghese N."/>
            <person name="Submissions S."/>
        </authorList>
    </citation>
    <scope>NUCLEOTIDE SEQUENCE [LARGE SCALE GENOMIC DNA]</scope>
    <source>
        <strain evidence="9">DSM 12126</strain>
    </source>
</reference>
<keyword evidence="3" id="KW-0596">Phosphopantetheine</keyword>
<feature type="region of interest" description="Disordered" evidence="6">
    <location>
        <begin position="1370"/>
        <end position="1395"/>
    </location>
</feature>
<dbReference type="GO" id="GO:0009403">
    <property type="term" value="P:toxin biosynthetic process"/>
    <property type="evidence" value="ECO:0007669"/>
    <property type="project" value="UniProtKB-ARBA"/>
</dbReference>
<dbReference type="InterPro" id="IPR000873">
    <property type="entry name" value="AMP-dep_synth/lig_dom"/>
</dbReference>
<dbReference type="GO" id="GO:0005737">
    <property type="term" value="C:cytoplasm"/>
    <property type="evidence" value="ECO:0007669"/>
    <property type="project" value="TreeGrafter"/>
</dbReference>
<dbReference type="Gene3D" id="3.40.50.980">
    <property type="match status" value="4"/>
</dbReference>
<feature type="domain" description="Carrier" evidence="7">
    <location>
        <begin position="1394"/>
        <end position="1469"/>
    </location>
</feature>
<dbReference type="STRING" id="151894.SAMN04488524_3752"/>
<evidence type="ECO:0000313" key="8">
    <source>
        <dbReference type="EMBL" id="SMC96263.1"/>
    </source>
</evidence>
<dbReference type="InterPro" id="IPR025110">
    <property type="entry name" value="AMP-bd_C"/>
</dbReference>
<dbReference type="PANTHER" id="PTHR45527:SF1">
    <property type="entry name" value="FATTY ACID SYNTHASE"/>
    <property type="match status" value="1"/>
</dbReference>
<dbReference type="Gene3D" id="1.10.1200.10">
    <property type="entry name" value="ACP-like"/>
    <property type="match status" value="2"/>
</dbReference>
<evidence type="ECO:0000256" key="4">
    <source>
        <dbReference type="ARBA" id="ARBA00022553"/>
    </source>
</evidence>
<evidence type="ECO:0000259" key="7">
    <source>
        <dbReference type="PROSITE" id="PS50075"/>
    </source>
</evidence>
<organism evidence="8 9">
    <name type="scientific">Pedobacter africanus</name>
    <dbReference type="NCBI Taxonomy" id="151894"/>
    <lineage>
        <taxon>Bacteria</taxon>
        <taxon>Pseudomonadati</taxon>
        <taxon>Bacteroidota</taxon>
        <taxon>Sphingobacteriia</taxon>
        <taxon>Sphingobacteriales</taxon>
        <taxon>Sphingobacteriaceae</taxon>
        <taxon>Pedobacter</taxon>
    </lineage>
</organism>
<dbReference type="InterPro" id="IPR009081">
    <property type="entry name" value="PP-bd_ACP"/>
</dbReference>
<dbReference type="OrthoDB" id="4317020at2"/>
<dbReference type="SUPFAM" id="SSF47336">
    <property type="entry name" value="ACP-like"/>
    <property type="match status" value="2"/>
</dbReference>
<keyword evidence="9" id="KW-1185">Reference proteome</keyword>
<dbReference type="FunFam" id="3.40.50.980:FF:000001">
    <property type="entry name" value="Non-ribosomal peptide synthetase"/>
    <property type="match status" value="2"/>
</dbReference>
<dbReference type="InterPro" id="IPR023213">
    <property type="entry name" value="CAT-like_dom_sf"/>
</dbReference>
<dbReference type="InterPro" id="IPR010071">
    <property type="entry name" value="AA_adenyl_dom"/>
</dbReference>
<dbReference type="GO" id="GO:0031177">
    <property type="term" value="F:phosphopantetheine binding"/>
    <property type="evidence" value="ECO:0007669"/>
    <property type="project" value="InterPro"/>
</dbReference>
<dbReference type="PANTHER" id="PTHR45527">
    <property type="entry name" value="NONRIBOSOMAL PEPTIDE SYNTHETASE"/>
    <property type="match status" value="1"/>
</dbReference>
<dbReference type="InterPro" id="IPR001242">
    <property type="entry name" value="Condensation_dom"/>
</dbReference>
<feature type="region of interest" description="Disordered" evidence="6">
    <location>
        <begin position="1465"/>
        <end position="1495"/>
    </location>
</feature>
<evidence type="ECO:0000256" key="3">
    <source>
        <dbReference type="ARBA" id="ARBA00022450"/>
    </source>
</evidence>
<feature type="domain" description="Carrier" evidence="7">
    <location>
        <begin position="2467"/>
        <end position="2542"/>
    </location>
</feature>
<evidence type="ECO:0000313" key="9">
    <source>
        <dbReference type="Proteomes" id="UP000192756"/>
    </source>
</evidence>
<dbReference type="NCBIfam" id="TIGR01733">
    <property type="entry name" value="AA-adenyl-dom"/>
    <property type="match status" value="2"/>
</dbReference>
<keyword evidence="4" id="KW-0597">Phosphoprotein</keyword>
<keyword evidence="5" id="KW-0677">Repeat</keyword>
<dbReference type="InterPro" id="IPR013217">
    <property type="entry name" value="Methyltransf_12"/>
</dbReference>
<name>A0A1W2DFM8_9SPHI</name>
<accession>A0A1W2DFM8</accession>
<evidence type="ECO:0000256" key="2">
    <source>
        <dbReference type="ARBA" id="ARBA00006432"/>
    </source>
</evidence>
<dbReference type="PROSITE" id="PS50075">
    <property type="entry name" value="CARRIER"/>
    <property type="match status" value="2"/>
</dbReference>
<dbReference type="InterPro" id="IPR020806">
    <property type="entry name" value="PKS_PP-bd"/>
</dbReference>
<dbReference type="SUPFAM" id="SSF52777">
    <property type="entry name" value="CoA-dependent acyltransferases"/>
    <property type="match status" value="4"/>
</dbReference>
<dbReference type="Gene3D" id="3.30.559.10">
    <property type="entry name" value="Chloramphenicol acetyltransferase-like domain"/>
    <property type="match status" value="2"/>
</dbReference>
<dbReference type="CDD" id="cd19531">
    <property type="entry name" value="LCL_NRPS-like"/>
    <property type="match status" value="2"/>
</dbReference>
<dbReference type="RefSeq" id="WP_084240534.1">
    <property type="nucleotide sequence ID" value="NZ_FWXT01000003.1"/>
</dbReference>
<dbReference type="InterPro" id="IPR001031">
    <property type="entry name" value="Thioesterase"/>
</dbReference>
<dbReference type="SMART" id="SM00823">
    <property type="entry name" value="PKS_PP"/>
    <property type="match status" value="2"/>
</dbReference>
<dbReference type="SUPFAM" id="SSF53474">
    <property type="entry name" value="alpha/beta-Hydrolases"/>
    <property type="match status" value="1"/>
</dbReference>
<dbReference type="CDD" id="cd02440">
    <property type="entry name" value="AdoMet_MTases"/>
    <property type="match status" value="1"/>
</dbReference>